<evidence type="ECO:0000313" key="1">
    <source>
        <dbReference type="EMBL" id="KYM97819.1"/>
    </source>
</evidence>
<dbReference type="AlphaFoldDB" id="A0A151ICQ3"/>
<dbReference type="EMBL" id="KQ978038">
    <property type="protein sequence ID" value="KYM97819.1"/>
    <property type="molecule type" value="Genomic_DNA"/>
</dbReference>
<name>A0A151ICQ3_9HYME</name>
<gene>
    <name evidence="1" type="ORF">ALC62_11486</name>
</gene>
<dbReference type="Proteomes" id="UP000078542">
    <property type="component" value="Unassembled WGS sequence"/>
</dbReference>
<proteinExistence type="predicted"/>
<protein>
    <submittedName>
        <fullName evidence="1">Uncharacterized protein</fullName>
    </submittedName>
</protein>
<accession>A0A151ICQ3</accession>
<evidence type="ECO:0000313" key="2">
    <source>
        <dbReference type="Proteomes" id="UP000078542"/>
    </source>
</evidence>
<keyword evidence="2" id="KW-1185">Reference proteome</keyword>
<organism evidence="1 2">
    <name type="scientific">Cyphomyrmex costatus</name>
    <dbReference type="NCBI Taxonomy" id="456900"/>
    <lineage>
        <taxon>Eukaryota</taxon>
        <taxon>Metazoa</taxon>
        <taxon>Ecdysozoa</taxon>
        <taxon>Arthropoda</taxon>
        <taxon>Hexapoda</taxon>
        <taxon>Insecta</taxon>
        <taxon>Pterygota</taxon>
        <taxon>Neoptera</taxon>
        <taxon>Endopterygota</taxon>
        <taxon>Hymenoptera</taxon>
        <taxon>Apocrita</taxon>
        <taxon>Aculeata</taxon>
        <taxon>Formicoidea</taxon>
        <taxon>Formicidae</taxon>
        <taxon>Myrmicinae</taxon>
        <taxon>Cyphomyrmex</taxon>
    </lineage>
</organism>
<reference evidence="1 2" key="1">
    <citation type="submission" date="2016-03" db="EMBL/GenBank/DDBJ databases">
        <title>Cyphomyrmex costatus WGS genome.</title>
        <authorList>
            <person name="Nygaard S."/>
            <person name="Hu H."/>
            <person name="Boomsma J."/>
            <person name="Zhang G."/>
        </authorList>
    </citation>
    <scope>NUCLEOTIDE SEQUENCE [LARGE SCALE GENOMIC DNA]</scope>
    <source>
        <strain evidence="1">MS0001</strain>
        <tissue evidence="1">Whole body</tissue>
    </source>
</reference>
<sequence>MSEKKKGITLGPVERNIFVRGEWLTDTHIDHFQQLLASCSDYKPVETWRIQLLDTIHAVAFSSKNYIKFKNPAAIENIFNKLDIKNHVEKRLEAERIVCRCTLIRDSYVRDMYKILALLKKKSKVCLSLATKCKTIDEKLCALCGKSKHTASSKNYFIDGTYRNISSSQILVINMEGQITNVLPLIEAQGKKSWLCDNSLCKIHDQYLTDCYEKVLQSISICTFKKIPQ</sequence>